<evidence type="ECO:0000313" key="1">
    <source>
        <dbReference type="EMBL" id="MCS0580756.1"/>
    </source>
</evidence>
<dbReference type="InterPro" id="IPR012902">
    <property type="entry name" value="N_methyl_site"/>
</dbReference>
<sequence length="389" mass="40344">MKTSFPTRSRGFSLVELMVSVVIGLLALLFAVRMVGGAEQARRSALGGSDEMQNGMVALFSLSNDAGSAGYGLNDPIIAGCNTQFNDTKGYQLAPATRGATAVTPLAPVVIESHGASPDRVSFYSGTSVGGTPTLRLTSDAAAGATQLDVDRIAYGFNQGDVLVVAPEQPGGDCRLVQRSDSDSTATRVMLAAGGGMRFNGGNPTASFKGYAARVFDLGPVGSLAFRSWSVADGYLQLRATGPDDTSAQPSTVAENIVSIKAQYGFDTRAGGAFLPQNGLQVNRWSATMIDADGSGIVGDAGDWQHIAAVRLAIVARSKAFEHPAAGAACTTTTAQPVVFAGDAPTGVAGVPITLNVAVAGDPLDWRCYRYRAFETVVTLRNAGWRPNP</sequence>
<dbReference type="Pfam" id="PF16074">
    <property type="entry name" value="PilW"/>
    <property type="match status" value="1"/>
</dbReference>
<gene>
    <name evidence="1" type="ORF">NX784_04040</name>
</gene>
<comment type="caution">
    <text evidence="1">The sequence shown here is derived from an EMBL/GenBank/DDBJ whole genome shotgun (WGS) entry which is preliminary data.</text>
</comment>
<dbReference type="Proteomes" id="UP001204151">
    <property type="component" value="Unassembled WGS sequence"/>
</dbReference>
<accession>A0ABT1ZLH2</accession>
<dbReference type="PROSITE" id="PS00409">
    <property type="entry name" value="PROKAR_NTER_METHYL"/>
    <property type="match status" value="1"/>
</dbReference>
<keyword evidence="2" id="KW-1185">Reference proteome</keyword>
<protein>
    <submittedName>
        <fullName evidence="1">PilW family protein</fullName>
    </submittedName>
</protein>
<name>A0ABT1ZLH2_9BURK</name>
<reference evidence="1 2" key="1">
    <citation type="submission" date="2022-08" db="EMBL/GenBank/DDBJ databases">
        <title>Reclassification of Massilia species as members of the genera Telluria, Duganella, Pseudoduganella, Mokoshia gen. nov. and Zemynaea gen. nov. using orthogonal and non-orthogonal genome-based approaches.</title>
        <authorList>
            <person name="Bowman J.P."/>
        </authorList>
    </citation>
    <scope>NUCLEOTIDE SEQUENCE [LARGE SCALE GENOMIC DNA]</scope>
    <source>
        <strain evidence="1 2">JCM 31316</strain>
    </source>
</reference>
<dbReference type="EMBL" id="JANUGW010000002">
    <property type="protein sequence ID" value="MCS0580756.1"/>
    <property type="molecule type" value="Genomic_DNA"/>
</dbReference>
<dbReference type="NCBIfam" id="TIGR02532">
    <property type="entry name" value="IV_pilin_GFxxxE"/>
    <property type="match status" value="1"/>
</dbReference>
<organism evidence="1 2">
    <name type="scientific">Massilia pinisoli</name>
    <dbReference type="NCBI Taxonomy" id="1772194"/>
    <lineage>
        <taxon>Bacteria</taxon>
        <taxon>Pseudomonadati</taxon>
        <taxon>Pseudomonadota</taxon>
        <taxon>Betaproteobacteria</taxon>
        <taxon>Burkholderiales</taxon>
        <taxon>Oxalobacteraceae</taxon>
        <taxon>Telluria group</taxon>
        <taxon>Massilia</taxon>
    </lineage>
</organism>
<dbReference type="Pfam" id="PF07963">
    <property type="entry name" value="N_methyl"/>
    <property type="match status" value="1"/>
</dbReference>
<dbReference type="RefSeq" id="WP_258815407.1">
    <property type="nucleotide sequence ID" value="NZ_JANUGW010000002.1"/>
</dbReference>
<dbReference type="InterPro" id="IPR032092">
    <property type="entry name" value="PilW"/>
</dbReference>
<evidence type="ECO:0000313" key="2">
    <source>
        <dbReference type="Proteomes" id="UP001204151"/>
    </source>
</evidence>
<proteinExistence type="predicted"/>